<dbReference type="GO" id="GO:0051301">
    <property type="term" value="P:cell division"/>
    <property type="evidence" value="ECO:0007669"/>
    <property type="project" value="InterPro"/>
</dbReference>
<proteinExistence type="predicted"/>
<feature type="transmembrane region" description="Helical" evidence="6">
    <location>
        <begin position="12"/>
        <end position="30"/>
    </location>
</feature>
<evidence type="ECO:0000256" key="3">
    <source>
        <dbReference type="ARBA" id="ARBA00022960"/>
    </source>
</evidence>
<evidence type="ECO:0000313" key="8">
    <source>
        <dbReference type="Proteomes" id="UP000027946"/>
    </source>
</evidence>
<feature type="transmembrane region" description="Helical" evidence="6">
    <location>
        <begin position="202"/>
        <end position="218"/>
    </location>
</feature>
<feature type="transmembrane region" description="Helical" evidence="6">
    <location>
        <begin position="89"/>
        <end position="109"/>
    </location>
</feature>
<evidence type="ECO:0000313" key="7">
    <source>
        <dbReference type="EMBL" id="KDR94970.1"/>
    </source>
</evidence>
<dbReference type="EMBL" id="JJMM01000012">
    <property type="protein sequence ID" value="KDR94970.1"/>
    <property type="molecule type" value="Genomic_DNA"/>
</dbReference>
<gene>
    <name evidence="7" type="primary">rodA</name>
    <name evidence="7" type="ORF">CLIT_12c00380</name>
</gene>
<dbReference type="AlphaFoldDB" id="A0A069RFJ7"/>
<dbReference type="GO" id="GO:0015648">
    <property type="term" value="F:lipid-linked peptidoglycan transporter activity"/>
    <property type="evidence" value="ECO:0007669"/>
    <property type="project" value="TreeGrafter"/>
</dbReference>
<feature type="transmembrane region" description="Helical" evidence="6">
    <location>
        <begin position="179"/>
        <end position="196"/>
    </location>
</feature>
<keyword evidence="3" id="KW-0133">Cell shape</keyword>
<protein>
    <submittedName>
        <fullName evidence="7">FtsW-like protein RodA</fullName>
    </submittedName>
</protein>
<reference evidence="7 8" key="1">
    <citation type="submission" date="2014-03" db="EMBL/GenBank/DDBJ databases">
        <title>Genome sequence of Clostridium litorale W6, DSM 5388.</title>
        <authorList>
            <person name="Poehlein A."/>
            <person name="Jagirdar A."/>
            <person name="Khonsari B."/>
            <person name="Chibani C.M."/>
            <person name="Gutierrez Gutierrez D.A."/>
            <person name="Davydova E."/>
            <person name="Alghaithi H.S."/>
            <person name="Nair K.P."/>
            <person name="Dhamotharan K."/>
            <person name="Chandran L."/>
            <person name="G W."/>
            <person name="Daniel R."/>
        </authorList>
    </citation>
    <scope>NUCLEOTIDE SEQUENCE [LARGE SCALE GENOMIC DNA]</scope>
    <source>
        <strain evidence="7 8">W6</strain>
    </source>
</reference>
<feature type="transmembrane region" description="Helical" evidence="6">
    <location>
        <begin position="63"/>
        <end position="83"/>
    </location>
</feature>
<keyword evidence="2 6" id="KW-0812">Transmembrane</keyword>
<comment type="subcellular location">
    <subcellularLocation>
        <location evidence="1">Membrane</location>
        <topology evidence="1">Multi-pass membrane protein</topology>
    </subcellularLocation>
</comment>
<keyword evidence="4 6" id="KW-1133">Transmembrane helix</keyword>
<dbReference type="RefSeq" id="WP_052636157.1">
    <property type="nucleotide sequence ID" value="NZ_FSRH01000018.1"/>
</dbReference>
<feature type="transmembrane region" description="Helical" evidence="6">
    <location>
        <begin position="299"/>
        <end position="325"/>
    </location>
</feature>
<dbReference type="GO" id="GO:0005886">
    <property type="term" value="C:plasma membrane"/>
    <property type="evidence" value="ECO:0007669"/>
    <property type="project" value="TreeGrafter"/>
</dbReference>
<feature type="transmembrane region" description="Helical" evidence="6">
    <location>
        <begin position="146"/>
        <end position="167"/>
    </location>
</feature>
<evidence type="ECO:0000256" key="5">
    <source>
        <dbReference type="ARBA" id="ARBA00023136"/>
    </source>
</evidence>
<accession>A0A069RFJ7</accession>
<organism evidence="7 8">
    <name type="scientific">Peptoclostridium litorale DSM 5388</name>
    <dbReference type="NCBI Taxonomy" id="1121324"/>
    <lineage>
        <taxon>Bacteria</taxon>
        <taxon>Bacillati</taxon>
        <taxon>Bacillota</taxon>
        <taxon>Clostridia</taxon>
        <taxon>Peptostreptococcales</taxon>
        <taxon>Peptoclostridiaceae</taxon>
        <taxon>Peptoclostridium</taxon>
    </lineage>
</organism>
<dbReference type="PANTHER" id="PTHR30474:SF3">
    <property type="entry name" value="PEPTIDOGLYCAN GLYCOSYLTRANSFERASE RODA"/>
    <property type="match status" value="1"/>
</dbReference>
<keyword evidence="8" id="KW-1185">Reference proteome</keyword>
<feature type="transmembrane region" description="Helical" evidence="6">
    <location>
        <begin position="374"/>
        <end position="392"/>
    </location>
</feature>
<evidence type="ECO:0000256" key="4">
    <source>
        <dbReference type="ARBA" id="ARBA00022989"/>
    </source>
</evidence>
<keyword evidence="5 6" id="KW-0472">Membrane</keyword>
<dbReference type="OrthoDB" id="9766847at2"/>
<dbReference type="Pfam" id="PF01098">
    <property type="entry name" value="FTSW_RODA_SPOVE"/>
    <property type="match status" value="1"/>
</dbReference>
<dbReference type="STRING" id="1121324.CLIT_12c00380"/>
<dbReference type="GO" id="GO:0032153">
    <property type="term" value="C:cell division site"/>
    <property type="evidence" value="ECO:0007669"/>
    <property type="project" value="TreeGrafter"/>
</dbReference>
<feature type="transmembrane region" description="Helical" evidence="6">
    <location>
        <begin position="36"/>
        <end position="56"/>
    </location>
</feature>
<evidence type="ECO:0000256" key="2">
    <source>
        <dbReference type="ARBA" id="ARBA00022692"/>
    </source>
</evidence>
<name>A0A069RFJ7_PEPLI</name>
<dbReference type="PANTHER" id="PTHR30474">
    <property type="entry name" value="CELL CYCLE PROTEIN"/>
    <property type="match status" value="1"/>
</dbReference>
<sequence length="410" mass="45533">MIRKLLDYKTPQNLIMLINIMAALLLSIRGGGFDRLVLGFGLLLAVILYASNFILLKVSAGDHYIFMIMSMLIVIGVIMIYRIDPEYGIRQVTWLAAGIFTYFTSYILVKKVKGWRNWTKQYMIVSFLLFIATLALGVRIKGATNWIRVGGFTIQPTEITKIVFVFFMASYYCKKERFMNSYCLIAAVYAFIGLLFLQRDLGTAMIFYFVFMTIFYIFESDRKLIYCNIAAAIVIAFASYFVVGHVEVRVSAWLDPWKYADSRGYQIVQSMIAIASGGFFGTGIGFGYPQSIPEVHTDFIFSAICEEMGIFGGIGVIMLFMILTYRGFKIALSQQDVFFKIMALGITSMIGFQAFVIVGGVTNMIPLTGVTLPFVSYGGSSLVSSLAALGILQVASEKVGAGAEGEVCNG</sequence>
<comment type="caution">
    <text evidence="7">The sequence shown here is derived from an EMBL/GenBank/DDBJ whole genome shotgun (WGS) entry which is preliminary data.</text>
</comment>
<dbReference type="GO" id="GO:0008360">
    <property type="term" value="P:regulation of cell shape"/>
    <property type="evidence" value="ECO:0007669"/>
    <property type="project" value="UniProtKB-KW"/>
</dbReference>
<dbReference type="Proteomes" id="UP000027946">
    <property type="component" value="Unassembled WGS sequence"/>
</dbReference>
<feature type="transmembrane region" description="Helical" evidence="6">
    <location>
        <begin position="225"/>
        <end position="243"/>
    </location>
</feature>
<dbReference type="eggNOG" id="COG0772">
    <property type="taxonomic scope" value="Bacteria"/>
</dbReference>
<dbReference type="InterPro" id="IPR001182">
    <property type="entry name" value="FtsW/RodA"/>
</dbReference>
<evidence type="ECO:0000256" key="6">
    <source>
        <dbReference type="SAM" id="Phobius"/>
    </source>
</evidence>
<feature type="transmembrane region" description="Helical" evidence="6">
    <location>
        <begin position="121"/>
        <end position="140"/>
    </location>
</feature>
<feature type="transmembrane region" description="Helical" evidence="6">
    <location>
        <begin position="337"/>
        <end position="362"/>
    </location>
</feature>
<evidence type="ECO:0000256" key="1">
    <source>
        <dbReference type="ARBA" id="ARBA00004141"/>
    </source>
</evidence>